<dbReference type="InterPro" id="IPR000189">
    <property type="entry name" value="Transglyc_AS"/>
</dbReference>
<feature type="region of interest" description="Disordered" evidence="4">
    <location>
        <begin position="28"/>
        <end position="112"/>
    </location>
</feature>
<dbReference type="GO" id="GO:0042597">
    <property type="term" value="C:periplasmic space"/>
    <property type="evidence" value="ECO:0007669"/>
    <property type="project" value="InterPro"/>
</dbReference>
<dbReference type="GO" id="GO:0008933">
    <property type="term" value="F:peptidoglycan lytic transglycosylase activity"/>
    <property type="evidence" value="ECO:0007669"/>
    <property type="project" value="InterPro"/>
</dbReference>
<dbReference type="InterPro" id="IPR008258">
    <property type="entry name" value="Transglycosylase_SLT_dom_1"/>
</dbReference>
<dbReference type="Pfam" id="PF01464">
    <property type="entry name" value="SLT"/>
    <property type="match status" value="1"/>
</dbReference>
<evidence type="ECO:0000256" key="4">
    <source>
        <dbReference type="SAM" id="MobiDB-lite"/>
    </source>
</evidence>
<dbReference type="EMBL" id="JALIDZ010000006">
    <property type="protein sequence ID" value="MCT8973001.1"/>
    <property type="molecule type" value="Genomic_DNA"/>
</dbReference>
<evidence type="ECO:0000256" key="3">
    <source>
        <dbReference type="ARBA" id="ARBA00022729"/>
    </source>
</evidence>
<dbReference type="RefSeq" id="WP_261616585.1">
    <property type="nucleotide sequence ID" value="NZ_JALIDZ010000006.1"/>
</dbReference>
<proteinExistence type="inferred from homology"/>
<dbReference type="SUPFAM" id="SSF53955">
    <property type="entry name" value="Lysozyme-like"/>
    <property type="match status" value="1"/>
</dbReference>
<evidence type="ECO:0000313" key="7">
    <source>
        <dbReference type="Proteomes" id="UP001320898"/>
    </source>
</evidence>
<protein>
    <submittedName>
        <fullName evidence="6">Transglycosylase SLT domain-containing protein</fullName>
    </submittedName>
</protein>
<comment type="similarity">
    <text evidence="2">Belongs to the virb1 family.</text>
</comment>
<dbReference type="CDD" id="cd13401">
    <property type="entry name" value="Slt70-like"/>
    <property type="match status" value="1"/>
</dbReference>
<sequence>MSIPRLVAIGLAAGAFVAPGTGIALTASDVPLPRERPGSVASEADAAKAAPAETDAAETDATEREAAGTESGTADTDIGDADAPGAKFSSNGIALPRQRPPEAGPRFGPDGALGAVADDATAAAVREAVNHISARRFDAALAIQKKIADPAARTLIEFLYVRDYSLSAPHARIADFLDNNPDWPNRELIRKRFEVALLAQRAKPDTVIAAFEEEAPLSSAGTIVFASALDKAGNLDRARAMIRALWRSASLTQGEEKLVLERFGKILTGEDHKVRMDRLLYKGETAAALRVAKKLGGNNLKLAEARIAVIRRSKAAGSALDKLPDTSKADPGYLLSKVQWYRRTGKEAEAAKLLLSAAFDDDKLVDPDEWALERRIIARELIEEDNAKAAYDLVSTHAAESAIDRLENEWHAGWIALRFLKDPEAAKTHFAELKTIATTPISQARAEYWLGRASEEGGEPERALEHYLAAGAFPTTYYGQLSLDRVGRTSVPGPDKPLIADTARRIVNERDSVRAMRLLAQIGEKDQAARYMISMANETDDPLTLVGLAETAQRMGLKWGTVWIGKRGSQAGAPTDAYAFSTDGMPDYPKMGAPIDPAVVYAIARQESVFNPEAVSPAGARGLMQMMPATAKATARSVGQPYDLKRLTADPRYNATLGAAHLGELADYYNNAFALVFAAYNAGPGRVSEWIERFGDPRKGEIDPVDWVELIPFNETRNYVQRVMEGLQVYRASLGGSQKLLIADDLRLPIGYGNTMIAVDTGSRPGVYDNGVPGVFSGFGSGPLDTGGAPATALGFGEGH</sequence>
<organism evidence="6 7">
    <name type="scientific">Microbaculum marinisediminis</name>
    <dbReference type="NCBI Taxonomy" id="2931392"/>
    <lineage>
        <taxon>Bacteria</taxon>
        <taxon>Pseudomonadati</taxon>
        <taxon>Pseudomonadota</taxon>
        <taxon>Alphaproteobacteria</taxon>
        <taxon>Hyphomicrobiales</taxon>
        <taxon>Tepidamorphaceae</taxon>
        <taxon>Microbaculum</taxon>
    </lineage>
</organism>
<comment type="caution">
    <text evidence="6">The sequence shown here is derived from an EMBL/GenBank/DDBJ whole genome shotgun (WGS) entry which is preliminary data.</text>
</comment>
<dbReference type="PANTHER" id="PTHR37423">
    <property type="entry name" value="SOLUBLE LYTIC MUREIN TRANSGLYCOSYLASE-RELATED"/>
    <property type="match status" value="1"/>
</dbReference>
<evidence type="ECO:0000256" key="1">
    <source>
        <dbReference type="ARBA" id="ARBA00007734"/>
    </source>
</evidence>
<dbReference type="PROSITE" id="PS00922">
    <property type="entry name" value="TRANSGLYCOSYLASE"/>
    <property type="match status" value="1"/>
</dbReference>
<dbReference type="Gene3D" id="1.10.530.10">
    <property type="match status" value="1"/>
</dbReference>
<keyword evidence="7" id="KW-1185">Reference proteome</keyword>
<evidence type="ECO:0000313" key="6">
    <source>
        <dbReference type="EMBL" id="MCT8973001.1"/>
    </source>
</evidence>
<feature type="domain" description="Transglycosylase SLT" evidence="5">
    <location>
        <begin position="595"/>
        <end position="697"/>
    </location>
</feature>
<dbReference type="GO" id="GO:0016020">
    <property type="term" value="C:membrane"/>
    <property type="evidence" value="ECO:0007669"/>
    <property type="project" value="InterPro"/>
</dbReference>
<gene>
    <name evidence="6" type="ORF">MUB46_14135</name>
</gene>
<feature type="compositionally biased region" description="Low complexity" evidence="4">
    <location>
        <begin position="41"/>
        <end position="54"/>
    </location>
</feature>
<dbReference type="InterPro" id="IPR023346">
    <property type="entry name" value="Lysozyme-like_dom_sf"/>
</dbReference>
<accession>A0AAW5QY58</accession>
<feature type="compositionally biased region" description="Low complexity" evidence="4">
    <location>
        <begin position="68"/>
        <end position="86"/>
    </location>
</feature>
<evidence type="ECO:0000256" key="2">
    <source>
        <dbReference type="ARBA" id="ARBA00009387"/>
    </source>
</evidence>
<comment type="similarity">
    <text evidence="1">Belongs to the transglycosylase Slt family.</text>
</comment>
<dbReference type="AlphaFoldDB" id="A0AAW5QY58"/>
<dbReference type="Proteomes" id="UP001320898">
    <property type="component" value="Unassembled WGS sequence"/>
</dbReference>
<dbReference type="PANTHER" id="PTHR37423:SF2">
    <property type="entry name" value="MEMBRANE-BOUND LYTIC MUREIN TRANSGLYCOSYLASE C"/>
    <property type="match status" value="1"/>
</dbReference>
<reference evidence="6 7" key="1">
    <citation type="submission" date="2022-04" db="EMBL/GenBank/DDBJ databases">
        <authorList>
            <person name="Ye Y.-Q."/>
            <person name="Du Z.-J."/>
        </authorList>
    </citation>
    <scope>NUCLEOTIDE SEQUENCE [LARGE SCALE GENOMIC DNA]</scope>
    <source>
        <strain evidence="6 7">A6E488</strain>
    </source>
</reference>
<dbReference type="GO" id="GO:0004553">
    <property type="term" value="F:hydrolase activity, hydrolyzing O-glycosyl compounds"/>
    <property type="evidence" value="ECO:0007669"/>
    <property type="project" value="InterPro"/>
</dbReference>
<dbReference type="Gene3D" id="1.25.20.10">
    <property type="entry name" value="Bacterial muramidases"/>
    <property type="match status" value="1"/>
</dbReference>
<dbReference type="GO" id="GO:0000270">
    <property type="term" value="P:peptidoglycan metabolic process"/>
    <property type="evidence" value="ECO:0007669"/>
    <property type="project" value="InterPro"/>
</dbReference>
<dbReference type="InterPro" id="IPR008939">
    <property type="entry name" value="Lytic_TGlycosylase_superhlx_U"/>
</dbReference>
<keyword evidence="3" id="KW-0732">Signal</keyword>
<evidence type="ECO:0000259" key="5">
    <source>
        <dbReference type="Pfam" id="PF01464"/>
    </source>
</evidence>
<dbReference type="SUPFAM" id="SSF48435">
    <property type="entry name" value="Bacterial muramidases"/>
    <property type="match status" value="1"/>
</dbReference>
<name>A0AAW5QY58_9HYPH</name>